<protein>
    <submittedName>
        <fullName evidence="5">Uncharacterized protein</fullName>
    </submittedName>
</protein>
<feature type="transmembrane region" description="Helical" evidence="4">
    <location>
        <begin position="131"/>
        <end position="152"/>
    </location>
</feature>
<organism evidence="5 6">
    <name type="scientific">Anisodus tanguticus</name>
    <dbReference type="NCBI Taxonomy" id="243964"/>
    <lineage>
        <taxon>Eukaryota</taxon>
        <taxon>Viridiplantae</taxon>
        <taxon>Streptophyta</taxon>
        <taxon>Embryophyta</taxon>
        <taxon>Tracheophyta</taxon>
        <taxon>Spermatophyta</taxon>
        <taxon>Magnoliopsida</taxon>
        <taxon>eudicotyledons</taxon>
        <taxon>Gunneridae</taxon>
        <taxon>Pentapetalae</taxon>
        <taxon>asterids</taxon>
        <taxon>lamiids</taxon>
        <taxon>Solanales</taxon>
        <taxon>Solanaceae</taxon>
        <taxon>Solanoideae</taxon>
        <taxon>Hyoscyameae</taxon>
        <taxon>Anisodus</taxon>
    </lineage>
</organism>
<evidence type="ECO:0000313" key="5">
    <source>
        <dbReference type="EMBL" id="KAK4341107.1"/>
    </source>
</evidence>
<name>A0AAE1US55_9SOLA</name>
<dbReference type="Proteomes" id="UP001291623">
    <property type="component" value="Unassembled WGS sequence"/>
</dbReference>
<keyword evidence="6" id="KW-1185">Reference proteome</keyword>
<evidence type="ECO:0000256" key="1">
    <source>
        <dbReference type="ARBA" id="ARBA00022692"/>
    </source>
</evidence>
<dbReference type="InterPro" id="IPR030184">
    <property type="entry name" value="WAT1-related"/>
</dbReference>
<gene>
    <name evidence="5" type="ORF">RND71_039608</name>
</gene>
<keyword evidence="2 4" id="KW-1133">Transmembrane helix</keyword>
<comment type="caution">
    <text evidence="5">The sequence shown here is derived from an EMBL/GenBank/DDBJ whole genome shotgun (WGS) entry which is preliminary data.</text>
</comment>
<dbReference type="EMBL" id="JAVYJV010000022">
    <property type="protein sequence ID" value="KAK4341107.1"/>
    <property type="molecule type" value="Genomic_DNA"/>
</dbReference>
<evidence type="ECO:0000256" key="4">
    <source>
        <dbReference type="SAM" id="Phobius"/>
    </source>
</evidence>
<dbReference type="GO" id="GO:0022857">
    <property type="term" value="F:transmembrane transporter activity"/>
    <property type="evidence" value="ECO:0007669"/>
    <property type="project" value="InterPro"/>
</dbReference>
<dbReference type="PANTHER" id="PTHR31218">
    <property type="entry name" value="WAT1-RELATED PROTEIN"/>
    <property type="match status" value="1"/>
</dbReference>
<keyword evidence="3 4" id="KW-0472">Membrane</keyword>
<sequence>MSLFKNHFVEGGYHEALEPPLRRLLHRSRRVYSNESLRSGVVVILMTWCSQKRGPLFVSVFNPVTRLFFALASVMLLNEALYVASLSRLHASLSLVPLHAVSSPSLILDRALGSGVVVILMTWCSQKRSPLFVSVFNPVTFLFVALASAMLLDEAIYVGTTYSTPSSPLMRCSERPSNCARTQKNNSIAVCHEIRDQIVGTRFIEGEGISNPLVSDKILEGTLQLFQSVHSSHSYLLYGLFMAVVNTLTT</sequence>
<reference evidence="5" key="1">
    <citation type="submission" date="2023-12" db="EMBL/GenBank/DDBJ databases">
        <title>Genome assembly of Anisodus tanguticus.</title>
        <authorList>
            <person name="Wang Y.-J."/>
        </authorList>
    </citation>
    <scope>NUCLEOTIDE SEQUENCE</scope>
    <source>
        <strain evidence="5">KB-2021</strain>
        <tissue evidence="5">Leaf</tissue>
    </source>
</reference>
<proteinExistence type="predicted"/>
<dbReference type="AlphaFoldDB" id="A0AAE1US55"/>
<dbReference type="GO" id="GO:0016020">
    <property type="term" value="C:membrane"/>
    <property type="evidence" value="ECO:0007669"/>
    <property type="project" value="InterPro"/>
</dbReference>
<keyword evidence="1 4" id="KW-0812">Transmembrane</keyword>
<feature type="transmembrane region" description="Helical" evidence="4">
    <location>
        <begin position="67"/>
        <end position="87"/>
    </location>
</feature>
<feature type="transmembrane region" description="Helical" evidence="4">
    <location>
        <begin position="107"/>
        <end position="124"/>
    </location>
</feature>
<evidence type="ECO:0000313" key="6">
    <source>
        <dbReference type="Proteomes" id="UP001291623"/>
    </source>
</evidence>
<evidence type="ECO:0000256" key="3">
    <source>
        <dbReference type="ARBA" id="ARBA00023136"/>
    </source>
</evidence>
<evidence type="ECO:0000256" key="2">
    <source>
        <dbReference type="ARBA" id="ARBA00022989"/>
    </source>
</evidence>
<accession>A0AAE1US55</accession>